<dbReference type="PANTHER" id="PTHR42973:SF39">
    <property type="entry name" value="FAD-BINDING PCMH-TYPE DOMAIN-CONTAINING PROTEIN"/>
    <property type="match status" value="1"/>
</dbReference>
<evidence type="ECO:0000256" key="2">
    <source>
        <dbReference type="ARBA" id="ARBA00005466"/>
    </source>
</evidence>
<dbReference type="SUPFAM" id="SSF56176">
    <property type="entry name" value="FAD-binding/transporter-associated domain-like"/>
    <property type="match status" value="1"/>
</dbReference>
<comment type="caution">
    <text evidence="7">The sequence shown here is derived from an EMBL/GenBank/DDBJ whole genome shotgun (WGS) entry which is preliminary data.</text>
</comment>
<name>A0A916WN71_9MICO</name>
<evidence type="ECO:0000256" key="1">
    <source>
        <dbReference type="ARBA" id="ARBA00001974"/>
    </source>
</evidence>
<dbReference type="InterPro" id="IPR006094">
    <property type="entry name" value="Oxid_FAD_bind_N"/>
</dbReference>
<comment type="similarity">
    <text evidence="2">Belongs to the oxygen-dependent FAD-linked oxidoreductase family.</text>
</comment>
<keyword evidence="3" id="KW-0285">Flavoprotein</keyword>
<sequence>MLLDNSADDYTSATTPLNSATDQVPARVAVISTPADISASLAQVADLERSTGRKFTIAIQATGHGAGAPVDDTVVLFDTSRLNSVTIDAQARVATVGAGATWGAVNAAAEKHGLLGLAGSSPSVSVSGYTFAGGIGWLVRRDGLASGSLRRVHYIDGNGRSRIAEDDAAEQLDRDAIWAFRGAGGVGIAHTLEFDLAPVDDLYAGLLLWHGSALPELVAAWRDGIKRIGPTVSTSIAVMHVPPVPPFPPELHGSIAVHLAVAAPDGPDGATPLLDAMRAAATPVADDWGPKDAAGLARIHLDPPVASPGVGDARWLDASTPDIAEQIFRAAAAPDAPLVMVEIRHVAGAPTKKDGAVVSPPGDFIYHGVGSLMLAQRDRIDAGLEALRPSWAAADTGVAPGSWLEAAATALSALRDDVLERARAIADEVDPDRRIRRSRLLAQPDDRA</sequence>
<evidence type="ECO:0000313" key="7">
    <source>
        <dbReference type="EMBL" id="GGB13517.1"/>
    </source>
</evidence>
<evidence type="ECO:0000256" key="3">
    <source>
        <dbReference type="ARBA" id="ARBA00022630"/>
    </source>
</evidence>
<dbReference type="GO" id="GO:0016491">
    <property type="term" value="F:oxidoreductase activity"/>
    <property type="evidence" value="ECO:0007669"/>
    <property type="project" value="UniProtKB-KW"/>
</dbReference>
<keyword evidence="5" id="KW-0560">Oxidoreductase</keyword>
<dbReference type="AlphaFoldDB" id="A0A916WN71"/>
<dbReference type="InterPro" id="IPR016169">
    <property type="entry name" value="FAD-bd_PCMH_sub2"/>
</dbReference>
<dbReference type="RefSeq" id="WP_188511565.1">
    <property type="nucleotide sequence ID" value="NZ_BMGB01000002.1"/>
</dbReference>
<dbReference type="EMBL" id="BMGB01000002">
    <property type="protein sequence ID" value="GGB13517.1"/>
    <property type="molecule type" value="Genomic_DNA"/>
</dbReference>
<dbReference type="InterPro" id="IPR036318">
    <property type="entry name" value="FAD-bd_PCMH-like_sf"/>
</dbReference>
<evidence type="ECO:0000256" key="4">
    <source>
        <dbReference type="ARBA" id="ARBA00022827"/>
    </source>
</evidence>
<organism evidence="7 8">
    <name type="scientific">Conyzicola nivalis</name>
    <dbReference type="NCBI Taxonomy" id="1477021"/>
    <lineage>
        <taxon>Bacteria</taxon>
        <taxon>Bacillati</taxon>
        <taxon>Actinomycetota</taxon>
        <taxon>Actinomycetes</taxon>
        <taxon>Micrococcales</taxon>
        <taxon>Microbacteriaceae</taxon>
        <taxon>Conyzicola</taxon>
    </lineage>
</organism>
<reference evidence="7" key="1">
    <citation type="journal article" date="2014" name="Int. J. Syst. Evol. Microbiol.">
        <title>Complete genome sequence of Corynebacterium casei LMG S-19264T (=DSM 44701T), isolated from a smear-ripened cheese.</title>
        <authorList>
            <consortium name="US DOE Joint Genome Institute (JGI-PGF)"/>
            <person name="Walter F."/>
            <person name="Albersmeier A."/>
            <person name="Kalinowski J."/>
            <person name="Ruckert C."/>
        </authorList>
    </citation>
    <scope>NUCLEOTIDE SEQUENCE</scope>
    <source>
        <strain evidence="7">CGMCC 1.12813</strain>
    </source>
</reference>
<feature type="domain" description="FAD-binding PCMH-type" evidence="6">
    <location>
        <begin position="21"/>
        <end position="199"/>
    </location>
</feature>
<evidence type="ECO:0000313" key="8">
    <source>
        <dbReference type="Proteomes" id="UP000606922"/>
    </source>
</evidence>
<reference evidence="7" key="2">
    <citation type="submission" date="2020-09" db="EMBL/GenBank/DDBJ databases">
        <authorList>
            <person name="Sun Q."/>
            <person name="Zhou Y."/>
        </authorList>
    </citation>
    <scope>NUCLEOTIDE SEQUENCE</scope>
    <source>
        <strain evidence="7">CGMCC 1.12813</strain>
    </source>
</reference>
<proteinExistence type="inferred from homology"/>
<dbReference type="GO" id="GO:0071949">
    <property type="term" value="F:FAD binding"/>
    <property type="evidence" value="ECO:0007669"/>
    <property type="project" value="InterPro"/>
</dbReference>
<dbReference type="Gene3D" id="3.40.462.20">
    <property type="match status" value="1"/>
</dbReference>
<dbReference type="Proteomes" id="UP000606922">
    <property type="component" value="Unassembled WGS sequence"/>
</dbReference>
<keyword evidence="8" id="KW-1185">Reference proteome</keyword>
<dbReference type="PANTHER" id="PTHR42973">
    <property type="entry name" value="BINDING OXIDOREDUCTASE, PUTATIVE (AFU_ORTHOLOGUE AFUA_1G17690)-RELATED"/>
    <property type="match status" value="1"/>
</dbReference>
<dbReference type="Pfam" id="PF01565">
    <property type="entry name" value="FAD_binding_4"/>
    <property type="match status" value="1"/>
</dbReference>
<keyword evidence="4" id="KW-0274">FAD</keyword>
<dbReference type="InterPro" id="IPR050416">
    <property type="entry name" value="FAD-linked_Oxidoreductase"/>
</dbReference>
<gene>
    <name evidence="7" type="ORF">GCM10010979_29940</name>
</gene>
<dbReference type="Gene3D" id="3.30.465.10">
    <property type="match status" value="1"/>
</dbReference>
<dbReference type="PROSITE" id="PS51387">
    <property type="entry name" value="FAD_PCMH"/>
    <property type="match status" value="1"/>
</dbReference>
<protein>
    <submittedName>
        <fullName evidence="7">FAD-linked oxidase</fullName>
    </submittedName>
</protein>
<comment type="cofactor">
    <cofactor evidence="1">
        <name>FAD</name>
        <dbReference type="ChEBI" id="CHEBI:57692"/>
    </cofactor>
</comment>
<evidence type="ECO:0000259" key="6">
    <source>
        <dbReference type="PROSITE" id="PS51387"/>
    </source>
</evidence>
<dbReference type="InterPro" id="IPR016166">
    <property type="entry name" value="FAD-bd_PCMH"/>
</dbReference>
<evidence type="ECO:0000256" key="5">
    <source>
        <dbReference type="ARBA" id="ARBA00023002"/>
    </source>
</evidence>
<accession>A0A916WN71</accession>